<sequence length="253" mass="28019">MTYLSRIRLNPLRQQSRELLSNPQAMHSHVCAAVPAPPDTERPLWRLDTDNPHRPHLIALTRSKPDWNHVVEAAGWPNANDGEHYVTADYTPLLAQLAVGREFTFRLTANPVQNMPRPPEANGTSGPDHAPRKRRTSIRTGHRTAAHQLNWLLKRTAGYGFQIPAARTDPGLPLLPVEESTPAPDVRIIHRDRLAFTKRNRRHVVLHVATFQGRLQVTDTDLLTRALLGGVGPAKAYGCGLLTLAPPPGTPNA</sequence>
<accession>A0A846ZG10</accession>
<dbReference type="AlphaFoldDB" id="A0A846ZG10"/>
<keyword evidence="3" id="KW-1185">Reference proteome</keyword>
<dbReference type="Pfam" id="PF08798">
    <property type="entry name" value="CRISPR_assoc"/>
    <property type="match status" value="1"/>
</dbReference>
<dbReference type="SUPFAM" id="SSF117987">
    <property type="entry name" value="CRISPR-associated protein"/>
    <property type="match status" value="2"/>
</dbReference>
<dbReference type="CDD" id="cd09727">
    <property type="entry name" value="Cas6_I-E"/>
    <property type="match status" value="1"/>
</dbReference>
<evidence type="ECO:0000313" key="2">
    <source>
        <dbReference type="EMBL" id="NKZ09086.1"/>
    </source>
</evidence>
<dbReference type="EMBL" id="JAAXPI010000120">
    <property type="protein sequence ID" value="NKZ09086.1"/>
    <property type="molecule type" value="Genomic_DNA"/>
</dbReference>
<protein>
    <submittedName>
        <fullName evidence="2">Type I-E CRISPR-associated protein Cas6/Cse3/CasE</fullName>
    </submittedName>
</protein>
<organism evidence="2 3">
    <name type="scientific">Actinomadura latina</name>
    <dbReference type="NCBI Taxonomy" id="163603"/>
    <lineage>
        <taxon>Bacteria</taxon>
        <taxon>Bacillati</taxon>
        <taxon>Actinomycetota</taxon>
        <taxon>Actinomycetes</taxon>
        <taxon>Streptosporangiales</taxon>
        <taxon>Thermomonosporaceae</taxon>
        <taxon>Actinomadura</taxon>
    </lineage>
</organism>
<proteinExistence type="predicted"/>
<feature type="region of interest" description="Disordered" evidence="1">
    <location>
        <begin position="111"/>
        <end position="141"/>
    </location>
</feature>
<dbReference type="InterPro" id="IPR010179">
    <property type="entry name" value="CRISPR-assoc_prot_Cse3"/>
</dbReference>
<dbReference type="NCBIfam" id="TIGR01907">
    <property type="entry name" value="casE_Cse3"/>
    <property type="match status" value="1"/>
</dbReference>
<evidence type="ECO:0000313" key="3">
    <source>
        <dbReference type="Proteomes" id="UP000579250"/>
    </source>
</evidence>
<dbReference type="SMART" id="SM01101">
    <property type="entry name" value="CRISPR_assoc"/>
    <property type="match status" value="1"/>
</dbReference>
<dbReference type="Gene3D" id="3.30.70.1210">
    <property type="entry name" value="Crispr-associated protein, domain 2"/>
    <property type="match status" value="1"/>
</dbReference>
<dbReference type="Proteomes" id="UP000579250">
    <property type="component" value="Unassembled WGS sequence"/>
</dbReference>
<dbReference type="Gene3D" id="3.30.70.1200">
    <property type="entry name" value="Crispr-associated protein, domain 1"/>
    <property type="match status" value="1"/>
</dbReference>
<comment type="caution">
    <text evidence="2">The sequence shown here is derived from an EMBL/GenBank/DDBJ whole genome shotgun (WGS) entry which is preliminary data.</text>
</comment>
<dbReference type="RefSeq" id="WP_067641653.1">
    <property type="nucleotide sequence ID" value="NZ_JAAXPI010000120.1"/>
</dbReference>
<feature type="compositionally biased region" description="Basic residues" evidence="1">
    <location>
        <begin position="131"/>
        <end position="141"/>
    </location>
</feature>
<gene>
    <name evidence="2" type="primary">cas6e</name>
    <name evidence="2" type="ORF">HGB48_35895</name>
</gene>
<evidence type="ECO:0000256" key="1">
    <source>
        <dbReference type="SAM" id="MobiDB-lite"/>
    </source>
</evidence>
<name>A0A846ZG10_9ACTN</name>
<reference evidence="2 3" key="1">
    <citation type="submission" date="2020-04" db="EMBL/GenBank/DDBJ databases">
        <title>MicrobeNet Type strains.</title>
        <authorList>
            <person name="Nicholson A.C."/>
        </authorList>
    </citation>
    <scope>NUCLEOTIDE SEQUENCE [LARGE SCALE GENOMIC DNA]</scope>
    <source>
        <strain evidence="2 3">ATCC BAA-277</strain>
    </source>
</reference>